<dbReference type="EMBL" id="BMOL01000011">
    <property type="protein sequence ID" value="GGL85192.1"/>
    <property type="molecule type" value="Genomic_DNA"/>
</dbReference>
<dbReference type="Proteomes" id="UP000639973">
    <property type="component" value="Unassembled WGS sequence"/>
</dbReference>
<dbReference type="PROSITE" id="PS50965">
    <property type="entry name" value="NERD"/>
    <property type="match status" value="1"/>
</dbReference>
<protein>
    <recommendedName>
        <fullName evidence="2">NERD domain-containing protein</fullName>
    </recommendedName>
</protein>
<evidence type="ECO:0000313" key="3">
    <source>
        <dbReference type="EMBL" id="GGL85192.1"/>
    </source>
</evidence>
<dbReference type="InterPro" id="IPR011528">
    <property type="entry name" value="NERD"/>
</dbReference>
<sequence>MIVKEHQAPPTSDKFQRAGDDAERQMAFYLRRAYGSDPDVHVFHNLRFEKGEDAAQIDHLILHRSGAVIVESKSVTSAVRINEREEWSRQWNGRWTGMPSPVLQARRQADFLRSLLEAHREELLGKFLFGFKQKSFRAFVIDVVVAISDQGVVQHDGKLSDVRKADQVPDRVRELIADHVQLAKVFSKDPRSDTWGVTVTPEELVRVSAFLRARDTPRRQQGRPTSPAPATPLSPAQVAPTGRHVAPAPEVFPAKVVSVDASPLSTAVAASNLSAVTCRHCQGTGVEVAYGKYGYYVKCLECEGNTRIQLTCPTCEGKAKLRKAGAEFFAECAECQTSSLYHRNQPVSRV</sequence>
<feature type="region of interest" description="Disordered" evidence="1">
    <location>
        <begin position="215"/>
        <end position="242"/>
    </location>
</feature>
<comment type="caution">
    <text evidence="3">The sequence shown here is derived from an EMBL/GenBank/DDBJ whole genome shotgun (WGS) entry which is preliminary data.</text>
</comment>
<evidence type="ECO:0000259" key="2">
    <source>
        <dbReference type="PROSITE" id="PS50965"/>
    </source>
</evidence>
<keyword evidence="4" id="KW-1185">Reference proteome</keyword>
<gene>
    <name evidence="3" type="ORF">GCM10010840_23870</name>
</gene>
<name>A0ABQ2GC71_9DEIO</name>
<accession>A0ABQ2GC71</accession>
<reference evidence="4" key="1">
    <citation type="journal article" date="2019" name="Int. J. Syst. Evol. Microbiol.">
        <title>The Global Catalogue of Microorganisms (GCM) 10K type strain sequencing project: providing services to taxonomists for standard genome sequencing and annotation.</title>
        <authorList>
            <consortium name="The Broad Institute Genomics Platform"/>
            <consortium name="The Broad Institute Genome Sequencing Center for Infectious Disease"/>
            <person name="Wu L."/>
            <person name="Ma J."/>
        </authorList>
    </citation>
    <scope>NUCLEOTIDE SEQUENCE [LARGE SCALE GENOMIC DNA]</scope>
    <source>
        <strain evidence="4">JCM 15442</strain>
    </source>
</reference>
<proteinExistence type="predicted"/>
<evidence type="ECO:0000313" key="4">
    <source>
        <dbReference type="Proteomes" id="UP000639973"/>
    </source>
</evidence>
<organism evidence="3 4">
    <name type="scientific">Deinococcus aerolatus</name>
    <dbReference type="NCBI Taxonomy" id="522487"/>
    <lineage>
        <taxon>Bacteria</taxon>
        <taxon>Thermotogati</taxon>
        <taxon>Deinococcota</taxon>
        <taxon>Deinococci</taxon>
        <taxon>Deinococcales</taxon>
        <taxon>Deinococcaceae</taxon>
        <taxon>Deinococcus</taxon>
    </lineage>
</organism>
<dbReference type="RefSeq" id="WP_268238952.1">
    <property type="nucleotide sequence ID" value="NZ_BMOL01000011.1"/>
</dbReference>
<feature type="domain" description="NERD" evidence="2">
    <location>
        <begin position="18"/>
        <end position="135"/>
    </location>
</feature>
<dbReference type="Pfam" id="PF08378">
    <property type="entry name" value="NERD"/>
    <property type="match status" value="1"/>
</dbReference>
<evidence type="ECO:0000256" key="1">
    <source>
        <dbReference type="SAM" id="MobiDB-lite"/>
    </source>
</evidence>